<organism evidence="7 8">
    <name type="scientific">Schizothecium vesticola</name>
    <dbReference type="NCBI Taxonomy" id="314040"/>
    <lineage>
        <taxon>Eukaryota</taxon>
        <taxon>Fungi</taxon>
        <taxon>Dikarya</taxon>
        <taxon>Ascomycota</taxon>
        <taxon>Pezizomycotina</taxon>
        <taxon>Sordariomycetes</taxon>
        <taxon>Sordariomycetidae</taxon>
        <taxon>Sordariales</taxon>
        <taxon>Schizotheciaceae</taxon>
        <taxon>Schizothecium</taxon>
    </lineage>
</organism>
<keyword evidence="3 6" id="KW-1133">Transmembrane helix</keyword>
<dbReference type="PANTHER" id="PTHR31162:SF0">
    <property type="entry name" value="MALIC ACID TRANSPORT PROTEIN"/>
    <property type="match status" value="1"/>
</dbReference>
<dbReference type="InterPro" id="IPR038665">
    <property type="entry name" value="Voltage-dep_anion_channel_sf"/>
</dbReference>
<dbReference type="InterPro" id="IPR004695">
    <property type="entry name" value="SLAC1/Mae1/Ssu1/TehA"/>
</dbReference>
<gene>
    <name evidence="7" type="ORF">B0T18DRAFT_483619</name>
</gene>
<dbReference type="GO" id="GO:0016020">
    <property type="term" value="C:membrane"/>
    <property type="evidence" value="ECO:0007669"/>
    <property type="project" value="UniProtKB-SubCell"/>
</dbReference>
<sequence>MMPPQNGTATDRRMSDDGLCPPATYPDVFYDLDKTRSFRSLTALTPNRAKFEHRFRVTVDEERPPSPPPKGEPSHPPATDPYDPSLPSLPFRNRVAHFTWAWYTLTMSTGGLSLLIISQPHQFTGLQKIGLAVYIINLVLFALVTTLLVTRFLLFPGTFKSSITHPREGFFVPTFFLSLATIITSTQRYMVPSENDPNSGPPGLLWAIQVAFWTYLILTTLVAIGQYSYVFAAHSYGLHTMMPTWILPIFPIMLSGTIASVIAGTQPKEHAVAIITAGLTCQGLGLAVASMMYAHMVGRLMQSGLPHREHRPGLFMCVGPPAFTALAFLGLARSLPADFDHDMDGFLDTSMIRTMAIVGAGFLWALSFWWFGIAVIAVVLSPPKHFHLGWWAAVFPNTGFTLATISIGRAFQSEAVAWFGTAMSVVLVVVYLFVLASCGWAVWRQEIVYPGRDEDVADH</sequence>
<feature type="transmembrane region" description="Helical" evidence="6">
    <location>
        <begin position="388"/>
        <end position="411"/>
    </location>
</feature>
<evidence type="ECO:0000256" key="1">
    <source>
        <dbReference type="ARBA" id="ARBA00004141"/>
    </source>
</evidence>
<feature type="compositionally biased region" description="Pro residues" evidence="5">
    <location>
        <begin position="65"/>
        <end position="79"/>
    </location>
</feature>
<proteinExistence type="predicted"/>
<evidence type="ECO:0000256" key="2">
    <source>
        <dbReference type="ARBA" id="ARBA00022692"/>
    </source>
</evidence>
<comment type="caution">
    <text evidence="7">The sequence shown here is derived from an EMBL/GenBank/DDBJ whole genome shotgun (WGS) entry which is preliminary data.</text>
</comment>
<dbReference type="Pfam" id="PF03595">
    <property type="entry name" value="SLAC1"/>
    <property type="match status" value="1"/>
</dbReference>
<keyword evidence="2 6" id="KW-0812">Transmembrane</keyword>
<reference evidence="7" key="1">
    <citation type="submission" date="2023-06" db="EMBL/GenBank/DDBJ databases">
        <title>Genome-scale phylogeny and comparative genomics of the fungal order Sordariales.</title>
        <authorList>
            <consortium name="Lawrence Berkeley National Laboratory"/>
            <person name="Hensen N."/>
            <person name="Bonometti L."/>
            <person name="Westerberg I."/>
            <person name="Brannstrom I.O."/>
            <person name="Guillou S."/>
            <person name="Cros-Aarteil S."/>
            <person name="Calhoun S."/>
            <person name="Haridas S."/>
            <person name="Kuo A."/>
            <person name="Mondo S."/>
            <person name="Pangilinan J."/>
            <person name="Riley R."/>
            <person name="LaButti K."/>
            <person name="Andreopoulos B."/>
            <person name="Lipzen A."/>
            <person name="Chen C."/>
            <person name="Yanf M."/>
            <person name="Daum C."/>
            <person name="Ng V."/>
            <person name="Clum A."/>
            <person name="Steindorff A."/>
            <person name="Ohm R."/>
            <person name="Martin F."/>
            <person name="Silar P."/>
            <person name="Natvig D."/>
            <person name="Lalanne C."/>
            <person name="Gautier V."/>
            <person name="Ament-velasquez S.L."/>
            <person name="Kruys A."/>
            <person name="Hutchinson M.I."/>
            <person name="Powell A.J."/>
            <person name="Barry K."/>
            <person name="Miller A.N."/>
            <person name="Grigoriev I.V."/>
            <person name="Debuchy R."/>
            <person name="Gladieux P."/>
            <person name="Thoren M.H."/>
            <person name="Johannesson H."/>
        </authorList>
    </citation>
    <scope>NUCLEOTIDE SEQUENCE</scope>
    <source>
        <strain evidence="7">SMH3187-1</strain>
    </source>
</reference>
<feature type="transmembrane region" description="Helical" evidence="6">
    <location>
        <begin position="271"/>
        <end position="293"/>
    </location>
</feature>
<dbReference type="EMBL" id="JAUKUD010000007">
    <property type="protein sequence ID" value="KAK0738954.1"/>
    <property type="molecule type" value="Genomic_DNA"/>
</dbReference>
<evidence type="ECO:0000256" key="5">
    <source>
        <dbReference type="SAM" id="MobiDB-lite"/>
    </source>
</evidence>
<feature type="transmembrane region" description="Helical" evidence="6">
    <location>
        <begin position="417"/>
        <end position="443"/>
    </location>
</feature>
<dbReference type="Gene3D" id="1.50.10.150">
    <property type="entry name" value="Voltage-dependent anion channel"/>
    <property type="match status" value="1"/>
</dbReference>
<feature type="transmembrane region" description="Helical" evidence="6">
    <location>
        <begin position="203"/>
        <end position="224"/>
    </location>
</feature>
<feature type="transmembrane region" description="Helical" evidence="6">
    <location>
        <begin position="245"/>
        <end position="265"/>
    </location>
</feature>
<dbReference type="Proteomes" id="UP001172155">
    <property type="component" value="Unassembled WGS sequence"/>
</dbReference>
<feature type="transmembrane region" description="Helical" evidence="6">
    <location>
        <begin position="100"/>
        <end position="117"/>
    </location>
</feature>
<keyword evidence="8" id="KW-1185">Reference proteome</keyword>
<protein>
    <submittedName>
        <fullName evidence="7">Voltage-dependent anion channel-domain-containing protein</fullName>
    </submittedName>
</protein>
<accession>A0AA40BRA4</accession>
<feature type="transmembrane region" description="Helical" evidence="6">
    <location>
        <begin position="314"/>
        <end position="335"/>
    </location>
</feature>
<evidence type="ECO:0000313" key="7">
    <source>
        <dbReference type="EMBL" id="KAK0738954.1"/>
    </source>
</evidence>
<dbReference type="PANTHER" id="PTHR31162">
    <property type="entry name" value="MALIC ACID TRANSPORT PROTEIN-RELATED"/>
    <property type="match status" value="1"/>
</dbReference>
<evidence type="ECO:0000256" key="3">
    <source>
        <dbReference type="ARBA" id="ARBA00022989"/>
    </source>
</evidence>
<dbReference type="GO" id="GO:0015140">
    <property type="term" value="F:malate transmembrane transporter activity"/>
    <property type="evidence" value="ECO:0007669"/>
    <property type="project" value="InterPro"/>
</dbReference>
<feature type="transmembrane region" description="Helical" evidence="6">
    <location>
        <begin position="170"/>
        <end position="191"/>
    </location>
</feature>
<dbReference type="CDD" id="cd09317">
    <property type="entry name" value="TDT_Mae1_like"/>
    <property type="match status" value="1"/>
</dbReference>
<feature type="region of interest" description="Disordered" evidence="5">
    <location>
        <begin position="57"/>
        <end position="83"/>
    </location>
</feature>
<keyword evidence="4 6" id="KW-0472">Membrane</keyword>
<evidence type="ECO:0000313" key="8">
    <source>
        <dbReference type="Proteomes" id="UP001172155"/>
    </source>
</evidence>
<dbReference type="AlphaFoldDB" id="A0AA40BRA4"/>
<feature type="transmembrane region" description="Helical" evidence="6">
    <location>
        <begin position="129"/>
        <end position="149"/>
    </location>
</feature>
<dbReference type="InterPro" id="IPR030185">
    <property type="entry name" value="Mae1"/>
</dbReference>
<evidence type="ECO:0000256" key="6">
    <source>
        <dbReference type="SAM" id="Phobius"/>
    </source>
</evidence>
<feature type="region of interest" description="Disordered" evidence="5">
    <location>
        <begin position="1"/>
        <end position="20"/>
    </location>
</feature>
<name>A0AA40BRA4_9PEZI</name>
<comment type="subcellular location">
    <subcellularLocation>
        <location evidence="1">Membrane</location>
        <topology evidence="1">Multi-pass membrane protein</topology>
    </subcellularLocation>
</comment>
<evidence type="ECO:0000256" key="4">
    <source>
        <dbReference type="ARBA" id="ARBA00023136"/>
    </source>
</evidence>
<feature type="transmembrane region" description="Helical" evidence="6">
    <location>
        <begin position="355"/>
        <end position="381"/>
    </location>
</feature>